<evidence type="ECO:0000313" key="3">
    <source>
        <dbReference type="Proteomes" id="UP001212263"/>
    </source>
</evidence>
<keyword evidence="1" id="KW-1133">Transmembrane helix</keyword>
<keyword evidence="1" id="KW-0812">Transmembrane</keyword>
<accession>A0AAW6FMR9</accession>
<dbReference type="EMBL" id="JAQMRD010000028">
    <property type="protein sequence ID" value="MDB9224594.1"/>
    <property type="molecule type" value="Genomic_DNA"/>
</dbReference>
<proteinExistence type="predicted"/>
<feature type="transmembrane region" description="Helical" evidence="1">
    <location>
        <begin position="31"/>
        <end position="48"/>
    </location>
</feature>
<dbReference type="AlphaFoldDB" id="A0AAW6FMR9"/>
<sequence>MMGTLAVIVGSDAIAFLLTRYDRFGVADFHLWYFIGIGVSFFFYAIHIR</sequence>
<keyword evidence="1" id="KW-0472">Membrane</keyword>
<name>A0AAW6FMR9_9BACT</name>
<gene>
    <name evidence="2" type="ORF">PN645_16555</name>
</gene>
<organism evidence="2 3">
    <name type="scientific">Odoribacter splanchnicus</name>
    <dbReference type="NCBI Taxonomy" id="28118"/>
    <lineage>
        <taxon>Bacteria</taxon>
        <taxon>Pseudomonadati</taxon>
        <taxon>Bacteroidota</taxon>
        <taxon>Bacteroidia</taxon>
        <taxon>Bacteroidales</taxon>
        <taxon>Odoribacteraceae</taxon>
        <taxon>Odoribacter</taxon>
    </lineage>
</organism>
<evidence type="ECO:0000256" key="1">
    <source>
        <dbReference type="SAM" id="Phobius"/>
    </source>
</evidence>
<protein>
    <submittedName>
        <fullName evidence="2">Uncharacterized protein</fullName>
    </submittedName>
</protein>
<dbReference type="RefSeq" id="WP_182436132.1">
    <property type="nucleotide sequence ID" value="NZ_BAABYK010000001.1"/>
</dbReference>
<evidence type="ECO:0000313" key="2">
    <source>
        <dbReference type="EMBL" id="MDB9224594.1"/>
    </source>
</evidence>
<dbReference type="Proteomes" id="UP001212263">
    <property type="component" value="Unassembled WGS sequence"/>
</dbReference>
<comment type="caution">
    <text evidence="2">The sequence shown here is derived from an EMBL/GenBank/DDBJ whole genome shotgun (WGS) entry which is preliminary data.</text>
</comment>
<reference evidence="2" key="1">
    <citation type="submission" date="2023-01" db="EMBL/GenBank/DDBJ databases">
        <title>Human gut microbiome strain richness.</title>
        <authorList>
            <person name="Chen-Liaw A."/>
        </authorList>
    </citation>
    <scope>NUCLEOTIDE SEQUENCE</scope>
    <source>
        <strain evidence="2">RTP21484st1_B7_RTP21484_190118</strain>
    </source>
</reference>